<protein>
    <recommendedName>
        <fullName evidence="5">Histone-binding protein RBBP4-like N-terminal domain-containing protein</fullName>
    </recommendedName>
</protein>
<keyword evidence="2" id="KW-0853">WD repeat</keyword>
<keyword evidence="3" id="KW-0677">Repeat</keyword>
<comment type="similarity">
    <text evidence="1">Belongs to the WD repeat RBAP46/RBAP48/MSI1 family.</text>
</comment>
<comment type="caution">
    <text evidence="6">The sequence shown here is derived from an EMBL/GenBank/DDBJ whole genome shotgun (WGS) entry which is preliminary data.</text>
</comment>
<dbReference type="Proteomes" id="UP001417504">
    <property type="component" value="Unassembled WGS sequence"/>
</dbReference>
<dbReference type="AlphaFoldDB" id="A0AAP0JRE4"/>
<dbReference type="EMBL" id="JBBNAE010000003">
    <property type="protein sequence ID" value="KAK9138424.1"/>
    <property type="molecule type" value="Genomic_DNA"/>
</dbReference>
<dbReference type="Pfam" id="PF12265">
    <property type="entry name" value="CAF1C_H4-bd"/>
    <property type="match status" value="1"/>
</dbReference>
<accession>A0AAP0JRE4</accession>
<evidence type="ECO:0000256" key="2">
    <source>
        <dbReference type="ARBA" id="ARBA00022574"/>
    </source>
</evidence>
<dbReference type="InterPro" id="IPR022052">
    <property type="entry name" value="Histone-bd_RBBP4-like_N"/>
</dbReference>
<gene>
    <name evidence="6" type="ORF">Sjap_009018</name>
</gene>
<dbReference type="Gene3D" id="2.130.10.10">
    <property type="entry name" value="YVTN repeat-like/Quinoprotein amine dehydrogenase"/>
    <property type="match status" value="1"/>
</dbReference>
<evidence type="ECO:0000313" key="7">
    <source>
        <dbReference type="Proteomes" id="UP001417504"/>
    </source>
</evidence>
<evidence type="ECO:0000313" key="6">
    <source>
        <dbReference type="EMBL" id="KAK9138424.1"/>
    </source>
</evidence>
<reference evidence="6 7" key="1">
    <citation type="submission" date="2024-01" db="EMBL/GenBank/DDBJ databases">
        <title>Genome assemblies of Stephania.</title>
        <authorList>
            <person name="Yang L."/>
        </authorList>
    </citation>
    <scope>NUCLEOTIDE SEQUENCE [LARGE SCALE GENOMIC DNA]</scope>
    <source>
        <strain evidence="6">QJT</strain>
        <tissue evidence="6">Leaf</tissue>
    </source>
</reference>
<sequence>MRAEEEKEVETAAEEFLVWKKNTPFLYDLVISHALEWPSLTLQWLPSVSWGWFPPPLLLHYRLPTAGRSEGVTLRPAAAGIPPAGVYARRGGEEGGGVEGSPPSTALASRSRSNSDTENSIRIIKINDILLKIEVNDPSKDANESLVSNNDKRVSLAIGGMVSMPDRQRYSLTQIGTRSHLSMVLPLCKLSDLSVYCDFGEDYKKYLKNE</sequence>
<dbReference type="InterPro" id="IPR015943">
    <property type="entry name" value="WD40/YVTN_repeat-like_dom_sf"/>
</dbReference>
<feature type="compositionally biased region" description="Polar residues" evidence="4">
    <location>
        <begin position="102"/>
        <end position="114"/>
    </location>
</feature>
<keyword evidence="7" id="KW-1185">Reference proteome</keyword>
<name>A0AAP0JRE4_9MAGN</name>
<proteinExistence type="inferred from homology"/>
<evidence type="ECO:0000256" key="1">
    <source>
        <dbReference type="ARBA" id="ARBA00009341"/>
    </source>
</evidence>
<evidence type="ECO:0000256" key="3">
    <source>
        <dbReference type="ARBA" id="ARBA00022737"/>
    </source>
</evidence>
<dbReference type="PANTHER" id="PTHR22850">
    <property type="entry name" value="WD40 REPEAT FAMILY"/>
    <property type="match status" value="1"/>
</dbReference>
<feature type="region of interest" description="Disordered" evidence="4">
    <location>
        <begin position="83"/>
        <end position="114"/>
    </location>
</feature>
<organism evidence="6 7">
    <name type="scientific">Stephania japonica</name>
    <dbReference type="NCBI Taxonomy" id="461633"/>
    <lineage>
        <taxon>Eukaryota</taxon>
        <taxon>Viridiplantae</taxon>
        <taxon>Streptophyta</taxon>
        <taxon>Embryophyta</taxon>
        <taxon>Tracheophyta</taxon>
        <taxon>Spermatophyta</taxon>
        <taxon>Magnoliopsida</taxon>
        <taxon>Ranunculales</taxon>
        <taxon>Menispermaceae</taxon>
        <taxon>Menispermoideae</taxon>
        <taxon>Cissampelideae</taxon>
        <taxon>Stephania</taxon>
    </lineage>
</organism>
<evidence type="ECO:0000256" key="4">
    <source>
        <dbReference type="SAM" id="MobiDB-lite"/>
    </source>
</evidence>
<evidence type="ECO:0000259" key="5">
    <source>
        <dbReference type="Pfam" id="PF12265"/>
    </source>
</evidence>
<feature type="domain" description="Histone-binding protein RBBP4-like N-terminal" evidence="5">
    <location>
        <begin position="14"/>
        <end position="47"/>
    </location>
</feature>
<dbReference type="InterPro" id="IPR050459">
    <property type="entry name" value="WD_repeat_RBAP46/RBAP48/MSI1"/>
</dbReference>